<feature type="transmembrane region" description="Helical" evidence="1">
    <location>
        <begin position="95"/>
        <end position="112"/>
    </location>
</feature>
<evidence type="ECO:0000313" key="2">
    <source>
        <dbReference type="EMBL" id="MBK1703283.1"/>
    </source>
</evidence>
<comment type="caution">
    <text evidence="2">The sequence shown here is derived from an EMBL/GenBank/DDBJ whole genome shotgun (WGS) entry which is preliminary data.</text>
</comment>
<reference evidence="2" key="1">
    <citation type="submission" date="2017-08" db="EMBL/GenBank/DDBJ databases">
        <authorList>
            <person name="Imhoff J.F."/>
            <person name="Rahn T."/>
            <person name="Kuenzel S."/>
            <person name="Neulinger S.C."/>
        </authorList>
    </citation>
    <scope>NUCLEOTIDE SEQUENCE</scope>
    <source>
        <strain evidence="2">DSM 11080</strain>
    </source>
</reference>
<keyword evidence="3" id="KW-1185">Reference proteome</keyword>
<proteinExistence type="predicted"/>
<evidence type="ECO:0000256" key="1">
    <source>
        <dbReference type="SAM" id="Phobius"/>
    </source>
</evidence>
<keyword evidence="1" id="KW-0812">Transmembrane</keyword>
<feature type="transmembrane region" description="Helical" evidence="1">
    <location>
        <begin position="38"/>
        <end position="58"/>
    </location>
</feature>
<name>A0AAJ0U129_9GAMM</name>
<protein>
    <submittedName>
        <fullName evidence="2">Uncharacterized protein</fullName>
    </submittedName>
</protein>
<keyword evidence="1" id="KW-1133">Transmembrane helix</keyword>
<feature type="transmembrane region" description="Helical" evidence="1">
    <location>
        <begin position="70"/>
        <end position="89"/>
    </location>
</feature>
<organism evidence="2 3">
    <name type="scientific">Halochromatium glycolicum</name>
    <dbReference type="NCBI Taxonomy" id="85075"/>
    <lineage>
        <taxon>Bacteria</taxon>
        <taxon>Pseudomonadati</taxon>
        <taxon>Pseudomonadota</taxon>
        <taxon>Gammaproteobacteria</taxon>
        <taxon>Chromatiales</taxon>
        <taxon>Chromatiaceae</taxon>
        <taxon>Halochromatium</taxon>
    </lineage>
</organism>
<dbReference type="EMBL" id="NRSJ01000002">
    <property type="protein sequence ID" value="MBK1703283.1"/>
    <property type="molecule type" value="Genomic_DNA"/>
</dbReference>
<gene>
    <name evidence="2" type="ORF">CKO40_01630</name>
</gene>
<evidence type="ECO:0000313" key="3">
    <source>
        <dbReference type="Proteomes" id="UP001296776"/>
    </source>
</evidence>
<dbReference type="AlphaFoldDB" id="A0AAJ0U129"/>
<accession>A0AAJ0U129</accession>
<dbReference type="Proteomes" id="UP001296776">
    <property type="component" value="Unassembled WGS sequence"/>
</dbReference>
<sequence>MVASVAVIAGLGLGTLLMLTLAGPAPERLQQDAALAGLVRTMVAIKGLILAAALALVVWRLGRPVSAARLAGYAGTLAVSAAALGWMWSLNAIPVTAPLFYGGLIACYLIAARDRRLLDVRTES</sequence>
<reference evidence="2" key="2">
    <citation type="journal article" date="2020" name="Microorganisms">
        <title>Osmotic Adaptation and Compatible Solute Biosynthesis of Phototrophic Bacteria as Revealed from Genome Analyses.</title>
        <authorList>
            <person name="Imhoff J.F."/>
            <person name="Rahn T."/>
            <person name="Kunzel S."/>
            <person name="Keller A."/>
            <person name="Neulinger S.C."/>
        </authorList>
    </citation>
    <scope>NUCLEOTIDE SEQUENCE</scope>
    <source>
        <strain evidence="2">DSM 11080</strain>
    </source>
</reference>
<keyword evidence="1" id="KW-0472">Membrane</keyword>